<name>A0ABU6A731_9PSEU</name>
<dbReference type="EMBL" id="JAWLNX010000004">
    <property type="protein sequence ID" value="MEB3367373.1"/>
    <property type="molecule type" value="Genomic_DNA"/>
</dbReference>
<protein>
    <submittedName>
        <fullName evidence="1">Uncharacterized protein</fullName>
    </submittedName>
</protein>
<accession>A0ABU6A731</accession>
<gene>
    <name evidence="1" type="ORF">R4I43_08135</name>
</gene>
<comment type="caution">
    <text evidence="1">The sequence shown here is derived from an EMBL/GenBank/DDBJ whole genome shotgun (WGS) entry which is preliminary data.</text>
</comment>
<reference evidence="1 2" key="1">
    <citation type="submission" date="2023-10" db="EMBL/GenBank/DDBJ databases">
        <title>Saccharopolyspora sp. nov., isolated from mangrove soil.</title>
        <authorList>
            <person name="Lu Y."/>
            <person name="Liu W."/>
        </authorList>
    </citation>
    <scope>NUCLEOTIDE SEQUENCE [LARGE SCALE GENOMIC DNA]</scope>
    <source>
        <strain evidence="1 2">S2-29</strain>
    </source>
</reference>
<dbReference type="Proteomes" id="UP001327093">
    <property type="component" value="Unassembled WGS sequence"/>
</dbReference>
<organism evidence="1 2">
    <name type="scientific">Saccharopolyspora mangrovi</name>
    <dbReference type="NCBI Taxonomy" id="3082379"/>
    <lineage>
        <taxon>Bacteria</taxon>
        <taxon>Bacillati</taxon>
        <taxon>Actinomycetota</taxon>
        <taxon>Actinomycetes</taxon>
        <taxon>Pseudonocardiales</taxon>
        <taxon>Pseudonocardiaceae</taxon>
        <taxon>Saccharopolyspora</taxon>
    </lineage>
</organism>
<proteinExistence type="predicted"/>
<evidence type="ECO:0000313" key="2">
    <source>
        <dbReference type="Proteomes" id="UP001327093"/>
    </source>
</evidence>
<sequence>MTKQIQLEDISDEFLRHTQAHVLLDPVLWQAMNLNESNPEVAGKAMVVATLRAAMSGAPGPDTFQMLAERIQRMFGMDDGPTP</sequence>
<evidence type="ECO:0000313" key="1">
    <source>
        <dbReference type="EMBL" id="MEB3367373.1"/>
    </source>
</evidence>
<dbReference type="RefSeq" id="WP_324264924.1">
    <property type="nucleotide sequence ID" value="NZ_JAWLNX010000004.1"/>
</dbReference>
<keyword evidence="2" id="KW-1185">Reference proteome</keyword>